<dbReference type="SUPFAM" id="SSF48208">
    <property type="entry name" value="Six-hairpin glycosidases"/>
    <property type="match status" value="1"/>
</dbReference>
<dbReference type="InterPro" id="IPR008928">
    <property type="entry name" value="6-hairpin_glycosidase_sf"/>
</dbReference>
<accession>A0ABP7W4K1</accession>
<evidence type="ECO:0000313" key="1">
    <source>
        <dbReference type="EMBL" id="GAA4080912.1"/>
    </source>
</evidence>
<sequence>MYKLMDDLKFKIDNYCQASPFSSFLPGLAGEDGIPMWVYYVNRGQAIASFGVENKDNAMTEFYPADKAYQVVPLQGFRTFIKGKRGKESFSYEPFNRSDQQIKDSMIIDSNVLELSHENKRDKLKIDIAYYNLPHQSIPGFIREVTIKNDTEENLTLELLDGLATILPAKVNNDTYKSMSHTLKSWFDVELIDQKFGYYFLRGSTEDEAAVSQVEGGNFYISLLQTGQGESIIPPLYDRNFVFGGDSSLRQAEFFQNNCVTEIDFNAQIGTNKTACAFSPVYYHFKAHEEIKLFSVIGQVENKEQARRFLAEQVSSDKFKSYRSSAVQLTKELTDHVETQTALPHFDAYVKQNYLDNGLRGGFPLVFENETAKQIFYLYSRKHGDLERDYNYFSISPSYYSQGNGNYRDMNQNRRLDVLFDPRVGDSNIKKFVNLIQLDGYNPLAIKTVQFTLKEADFDFGRFGIKEHLQEALKALLLKGYTPGDVKRYLDDNEVNLTVSFEVFLTSVLTASDEVLEAEHGEGFWIDHWTYNLDLIDTYLAVYPDKKSALFFADGYRYFDSPAFVNTQDVKYVEGNGKVRQYNALTIDEIKISKQASGAEQWLRTNHNQGQIFTTNLFSKLFLLATNKSATIAPFGLGIEMEAGKPGWNDALNGLPGMFGAGVSELYELKRLLNLLKIDHPATNTDITLPVEAGEFIKNLTKCLESIEETDLNLELWQAITTIRERYRASIKSGITGKLFTCTIEHAIKSVKVFEHFVDLAIDAVEAFNEDLVPTYFYFDVELSPNSKEVKSINPHAVLPFLEGIVKQLKLSNDPKVAKKIYGKVKKSDLYDRKLGMYKTSVSIKTEPIELGRAKFFTPGWLENESVFLHMSYKYLLELLKNELYDEFFEEIKTGLVLFNDPKKYGRSILENSSFIASSANPDPLLHGKGFIARLSGATVEFLHMWFSMFVGQKPFSFDDQVLSFELSPKLPSWLFDQNGQVQFKLFSQIDVTYENIERKDTYGTLGVKPVKYTCLLANKKKISIDGSVISGDLAEQIRAKEVQSIHVQLA</sequence>
<organism evidence="1 2">
    <name type="scientific">Amphibacillus indicireducens</name>
    <dbReference type="NCBI Taxonomy" id="1076330"/>
    <lineage>
        <taxon>Bacteria</taxon>
        <taxon>Bacillati</taxon>
        <taxon>Bacillota</taxon>
        <taxon>Bacilli</taxon>
        <taxon>Bacillales</taxon>
        <taxon>Bacillaceae</taxon>
        <taxon>Amphibacillus</taxon>
    </lineage>
</organism>
<dbReference type="Proteomes" id="UP001501734">
    <property type="component" value="Unassembled WGS sequence"/>
</dbReference>
<dbReference type="RefSeq" id="WP_344914116.1">
    <property type="nucleotide sequence ID" value="NZ_BAABDL010000155.1"/>
</dbReference>
<evidence type="ECO:0000313" key="2">
    <source>
        <dbReference type="Proteomes" id="UP001501734"/>
    </source>
</evidence>
<comment type="caution">
    <text evidence="1">The sequence shown here is derived from an EMBL/GenBank/DDBJ whole genome shotgun (WGS) entry which is preliminary data.</text>
</comment>
<dbReference type="EMBL" id="BAABDL010000155">
    <property type="protein sequence ID" value="GAA4080912.1"/>
    <property type="molecule type" value="Genomic_DNA"/>
</dbReference>
<protein>
    <recommendedName>
        <fullName evidence="3">Cellobiose phosphorylase</fullName>
    </recommendedName>
</protein>
<gene>
    <name evidence="1" type="ORF">GCM10022410_25860</name>
</gene>
<keyword evidence="2" id="KW-1185">Reference proteome</keyword>
<reference evidence="2" key="1">
    <citation type="journal article" date="2019" name="Int. J. Syst. Evol. Microbiol.">
        <title>The Global Catalogue of Microorganisms (GCM) 10K type strain sequencing project: providing services to taxonomists for standard genome sequencing and annotation.</title>
        <authorList>
            <consortium name="The Broad Institute Genomics Platform"/>
            <consortium name="The Broad Institute Genome Sequencing Center for Infectious Disease"/>
            <person name="Wu L."/>
            <person name="Ma J."/>
        </authorList>
    </citation>
    <scope>NUCLEOTIDE SEQUENCE [LARGE SCALE GENOMIC DNA]</scope>
    <source>
        <strain evidence="2">JCM 17250</strain>
    </source>
</reference>
<name>A0ABP7W4K1_9BACI</name>
<proteinExistence type="predicted"/>
<evidence type="ECO:0008006" key="3">
    <source>
        <dbReference type="Google" id="ProtNLM"/>
    </source>
</evidence>